<gene>
    <name evidence="1" type="ORF">IZO911_LOCUS44878</name>
</gene>
<feature type="non-terminal residue" evidence="1">
    <location>
        <position position="1"/>
    </location>
</feature>
<comment type="caution">
    <text evidence="1">The sequence shown here is derived from an EMBL/GenBank/DDBJ whole genome shotgun (WGS) entry which is preliminary data.</text>
</comment>
<dbReference type="AlphaFoldDB" id="A0A815T1G8"/>
<evidence type="ECO:0000313" key="1">
    <source>
        <dbReference type="EMBL" id="CAF1498329.1"/>
    </source>
</evidence>
<proteinExistence type="predicted"/>
<organism evidence="1 2">
    <name type="scientific">Adineta steineri</name>
    <dbReference type="NCBI Taxonomy" id="433720"/>
    <lineage>
        <taxon>Eukaryota</taxon>
        <taxon>Metazoa</taxon>
        <taxon>Spiralia</taxon>
        <taxon>Gnathifera</taxon>
        <taxon>Rotifera</taxon>
        <taxon>Eurotatoria</taxon>
        <taxon>Bdelloidea</taxon>
        <taxon>Adinetida</taxon>
        <taxon>Adinetidae</taxon>
        <taxon>Adineta</taxon>
    </lineage>
</organism>
<sequence>MGLTMAQHYVHAYRPCRHGYAVHKCCIDNGYAKGFCQEGRFPPCWEPKR</sequence>
<accession>A0A815T1G8</accession>
<evidence type="ECO:0000313" key="2">
    <source>
        <dbReference type="Proteomes" id="UP000663860"/>
    </source>
</evidence>
<reference evidence="1" key="1">
    <citation type="submission" date="2021-02" db="EMBL/GenBank/DDBJ databases">
        <authorList>
            <person name="Nowell W R."/>
        </authorList>
    </citation>
    <scope>NUCLEOTIDE SEQUENCE</scope>
</reference>
<dbReference type="Proteomes" id="UP000663860">
    <property type="component" value="Unassembled WGS sequence"/>
</dbReference>
<name>A0A815T1G8_9BILA</name>
<dbReference type="EMBL" id="CAJNOE010003072">
    <property type="protein sequence ID" value="CAF1498329.1"/>
    <property type="molecule type" value="Genomic_DNA"/>
</dbReference>
<protein>
    <submittedName>
        <fullName evidence="1">Uncharacterized protein</fullName>
    </submittedName>
</protein>